<evidence type="ECO:0000256" key="1">
    <source>
        <dbReference type="ARBA" id="ARBA00022801"/>
    </source>
</evidence>
<evidence type="ECO:0000313" key="3">
    <source>
        <dbReference type="Proteomes" id="UP001082703"/>
    </source>
</evidence>
<dbReference type="PANTHER" id="PTHR46517">
    <property type="entry name" value="FRUCTOSE-2,6-BISPHOSPHATASE TIGAR"/>
    <property type="match status" value="1"/>
</dbReference>
<sequence>MTRIIMVRHCEAQGNTLGLFQGSTDSDISGHGKEQLELLGLRFRNTPIDAIYASNLKRARITAEAINRYHNLPLQIEPMLREINGGDFEGKPWRELMELYPEETDRWYRNPGDFCPLNGESARMVYDRMWKAVTGIVKKNRGKTVCVVSHGCAIRNFLCRALNKPIEEMGEVPGSYNTAVSIIDFDEELHSNVILMNDVSHLPPEMVQNGKGTWWKRSNPQKCAVRRDS</sequence>
<dbReference type="Gene3D" id="3.40.50.1240">
    <property type="entry name" value="Phosphoglycerate mutase-like"/>
    <property type="match status" value="1"/>
</dbReference>
<dbReference type="SMART" id="SM00855">
    <property type="entry name" value="PGAM"/>
    <property type="match status" value="1"/>
</dbReference>
<dbReference type="InterPro" id="IPR029033">
    <property type="entry name" value="His_PPase_superfam"/>
</dbReference>
<keyword evidence="3" id="KW-1185">Reference proteome</keyword>
<dbReference type="RefSeq" id="WP_268057980.1">
    <property type="nucleotide sequence ID" value="NZ_JAPOHA010000005.1"/>
</dbReference>
<proteinExistence type="predicted"/>
<name>A0ABT4BVH0_9FIRM</name>
<evidence type="ECO:0000313" key="2">
    <source>
        <dbReference type="EMBL" id="MCY1713936.1"/>
    </source>
</evidence>
<dbReference type="InterPro" id="IPR051695">
    <property type="entry name" value="Phosphoglycerate_Mutase"/>
</dbReference>
<accession>A0ABT4BVH0</accession>
<comment type="caution">
    <text evidence="2">The sequence shown here is derived from an EMBL/GenBank/DDBJ whole genome shotgun (WGS) entry which is preliminary data.</text>
</comment>
<dbReference type="InterPro" id="IPR013078">
    <property type="entry name" value="His_Pase_superF_clade-1"/>
</dbReference>
<dbReference type="Proteomes" id="UP001082703">
    <property type="component" value="Unassembled WGS sequence"/>
</dbReference>
<reference evidence="2 3" key="1">
    <citation type="submission" date="2022-11" db="EMBL/GenBank/DDBJ databases">
        <authorList>
            <person name="Caiyu Z."/>
        </authorList>
    </citation>
    <scope>NUCLEOTIDE SEQUENCE [LARGE SCALE GENOMIC DNA]</scope>
    <source>
        <strain evidence="2 3">YR-4</strain>
    </source>
</reference>
<dbReference type="Pfam" id="PF00300">
    <property type="entry name" value="His_Phos_1"/>
    <property type="match status" value="1"/>
</dbReference>
<organism evidence="2 3">
    <name type="scientific">Caproiciproducens galactitolivorans</name>
    <dbReference type="NCBI Taxonomy" id="642589"/>
    <lineage>
        <taxon>Bacteria</taxon>
        <taxon>Bacillati</taxon>
        <taxon>Bacillota</taxon>
        <taxon>Clostridia</taxon>
        <taxon>Eubacteriales</taxon>
        <taxon>Acutalibacteraceae</taxon>
        <taxon>Caproiciproducens</taxon>
    </lineage>
</organism>
<keyword evidence="1" id="KW-0378">Hydrolase</keyword>
<dbReference type="CDD" id="cd07067">
    <property type="entry name" value="HP_PGM_like"/>
    <property type="match status" value="1"/>
</dbReference>
<dbReference type="EMBL" id="JAPOHA010000005">
    <property type="protein sequence ID" value="MCY1713936.1"/>
    <property type="molecule type" value="Genomic_DNA"/>
</dbReference>
<protein>
    <submittedName>
        <fullName evidence="2">Histidine phosphatase family protein</fullName>
    </submittedName>
</protein>
<dbReference type="SUPFAM" id="SSF53254">
    <property type="entry name" value="Phosphoglycerate mutase-like"/>
    <property type="match status" value="1"/>
</dbReference>
<dbReference type="PANTHER" id="PTHR46517:SF1">
    <property type="entry name" value="FRUCTOSE-2,6-BISPHOSPHATASE TIGAR"/>
    <property type="match status" value="1"/>
</dbReference>
<gene>
    <name evidence="2" type="ORF">OUY18_06670</name>
</gene>